<keyword evidence="2" id="KW-1133">Transmembrane helix</keyword>
<dbReference type="EMBL" id="FOXH01000004">
    <property type="protein sequence ID" value="SFP62858.1"/>
    <property type="molecule type" value="Genomic_DNA"/>
</dbReference>
<name>A0A1I5RWF2_9BACT</name>
<organism evidence="3 4">
    <name type="scientific">Pseudarcicella hirudinis</name>
    <dbReference type="NCBI Taxonomy" id="1079859"/>
    <lineage>
        <taxon>Bacteria</taxon>
        <taxon>Pseudomonadati</taxon>
        <taxon>Bacteroidota</taxon>
        <taxon>Cytophagia</taxon>
        <taxon>Cytophagales</taxon>
        <taxon>Flectobacillaceae</taxon>
        <taxon>Pseudarcicella</taxon>
    </lineage>
</organism>
<evidence type="ECO:0000313" key="3">
    <source>
        <dbReference type="EMBL" id="SFP62858.1"/>
    </source>
</evidence>
<feature type="compositionally biased region" description="Low complexity" evidence="1">
    <location>
        <begin position="34"/>
        <end position="50"/>
    </location>
</feature>
<keyword evidence="4" id="KW-1185">Reference proteome</keyword>
<evidence type="ECO:0000313" key="4">
    <source>
        <dbReference type="Proteomes" id="UP000199306"/>
    </source>
</evidence>
<gene>
    <name evidence="3" type="ORF">SAMN04515674_104283</name>
</gene>
<reference evidence="3 4" key="1">
    <citation type="submission" date="2016-10" db="EMBL/GenBank/DDBJ databases">
        <authorList>
            <person name="de Groot N.N."/>
        </authorList>
    </citation>
    <scope>NUCLEOTIDE SEQUENCE [LARGE SCALE GENOMIC DNA]</scope>
    <source>
        <strain evidence="4">E92,LMG 26720,CCM 7988</strain>
    </source>
</reference>
<accession>A0A1I5RWF2</accession>
<feature type="region of interest" description="Disordered" evidence="1">
    <location>
        <begin position="28"/>
        <end position="52"/>
    </location>
</feature>
<sequence>MGAYKDATGKTRVGKVLQDIGGFFTGIFKKKDTTGSTGSSPAGTSSGSDSKGATGTFDWASLVIAIGGIVGGVLGINSGETAGIPANTTITPAQQQQLQDEQSAKTGKLTIIGIVLVVVGIVSYFIFRKKK</sequence>
<dbReference type="STRING" id="1079859.SAMN04515674_104283"/>
<proteinExistence type="predicted"/>
<evidence type="ECO:0000256" key="2">
    <source>
        <dbReference type="SAM" id="Phobius"/>
    </source>
</evidence>
<protein>
    <submittedName>
        <fullName evidence="3">Uncharacterized protein</fullName>
    </submittedName>
</protein>
<feature type="transmembrane region" description="Helical" evidence="2">
    <location>
        <begin position="109"/>
        <end position="127"/>
    </location>
</feature>
<dbReference type="Proteomes" id="UP000199306">
    <property type="component" value="Unassembled WGS sequence"/>
</dbReference>
<dbReference type="RefSeq" id="WP_092015808.1">
    <property type="nucleotide sequence ID" value="NZ_FOXH01000004.1"/>
</dbReference>
<keyword evidence="2" id="KW-0812">Transmembrane</keyword>
<dbReference type="AlphaFoldDB" id="A0A1I5RWF2"/>
<evidence type="ECO:0000256" key="1">
    <source>
        <dbReference type="SAM" id="MobiDB-lite"/>
    </source>
</evidence>
<keyword evidence="2" id="KW-0472">Membrane</keyword>